<dbReference type="AlphaFoldDB" id="A0A075G2R0"/>
<dbReference type="InterPro" id="IPR015943">
    <property type="entry name" value="WD40/YVTN_repeat-like_dom_sf"/>
</dbReference>
<dbReference type="InterPro" id="IPR011964">
    <property type="entry name" value="YVTN_b-propeller_repeat"/>
</dbReference>
<sequence>MYVGNQVDETVSVINTATNGVIATISVGDYPRGIAFDSANNRMYVTNTTDGTVSVIDTATNSVIDTISVGETPQGIAFDPVNNRMYVTNRGDDTVSVIGILPPTTSSGGSSDDLINPKPYLTDEILVSVGPNKPIVTQSDGMSNIQIQKGDNITITLNAADDAGPVLDTNTFSGQSEVESVSLYTNFGPRPNGMNLYYANHLNDQRETSKTFYEWYKYKDDVIYDFENTVSWADAVVTTEDKFTISITDTDTETTSSTEGKLTITFSATWDEVMPKSEIIVKTADSQMGYSTTTLPFTLQVGEYDQSYEDVFGTSTDYRFVPLVSDIKVRESIEQWVDPFSGMTDERFVSSLGLHGDELPGYVKHLAQWVVEDKIDLADLIIAVEYLINVK</sequence>
<accession>A0A075G2R0</accession>
<dbReference type="PANTHER" id="PTHR47197:SF3">
    <property type="entry name" value="DIHYDRO-HEME D1 DEHYDROGENASE"/>
    <property type="match status" value="1"/>
</dbReference>
<dbReference type="NCBIfam" id="TIGR02276">
    <property type="entry name" value="beta_rpt_yvtn"/>
    <property type="match status" value="2"/>
</dbReference>
<evidence type="ECO:0000313" key="1">
    <source>
        <dbReference type="EMBL" id="AIE96112.1"/>
    </source>
</evidence>
<dbReference type="SUPFAM" id="SSF51004">
    <property type="entry name" value="C-terminal (heme d1) domain of cytochrome cd1-nitrite reductase"/>
    <property type="match status" value="1"/>
</dbReference>
<dbReference type="Gene3D" id="2.130.10.10">
    <property type="entry name" value="YVTN repeat-like/Quinoprotein amine dehydrogenase"/>
    <property type="match status" value="1"/>
</dbReference>
<dbReference type="EMBL" id="KF900469">
    <property type="protein sequence ID" value="AIE96112.1"/>
    <property type="molecule type" value="Genomic_DNA"/>
</dbReference>
<protein>
    <submittedName>
        <fullName evidence="1">40-residue YVTN family beta-propeller repeat-containing protein</fullName>
    </submittedName>
</protein>
<dbReference type="InterPro" id="IPR051200">
    <property type="entry name" value="Host-pathogen_enzymatic-act"/>
</dbReference>
<proteinExistence type="predicted"/>
<organism evidence="1">
    <name type="scientific">uncultured marine thaumarchaeote AD1000_72_F04</name>
    <dbReference type="NCBI Taxonomy" id="1455938"/>
    <lineage>
        <taxon>Archaea</taxon>
        <taxon>Nitrososphaerota</taxon>
        <taxon>environmental samples</taxon>
    </lineage>
</organism>
<reference evidence="1" key="1">
    <citation type="journal article" date="2014" name="Genome Biol. Evol.">
        <title>Pangenome evidence for extensive interdomain horizontal transfer affecting lineage core and shell genes in uncultured planktonic thaumarchaeota and euryarchaeota.</title>
        <authorList>
            <person name="Deschamps P."/>
            <person name="Zivanovic Y."/>
            <person name="Moreira D."/>
            <person name="Rodriguez-Valera F."/>
            <person name="Lopez-Garcia P."/>
        </authorList>
    </citation>
    <scope>NUCLEOTIDE SEQUENCE</scope>
</reference>
<dbReference type="InterPro" id="IPR011048">
    <property type="entry name" value="Haem_d1_sf"/>
</dbReference>
<name>A0A075G2R0_9ARCH</name>
<dbReference type="PANTHER" id="PTHR47197">
    <property type="entry name" value="PROTEIN NIRF"/>
    <property type="match status" value="1"/>
</dbReference>